<dbReference type="Proteomes" id="UP001144050">
    <property type="component" value="Unassembled WGS sequence"/>
</dbReference>
<sequence length="57" mass="6047">MNSFVVERQELYQASAGAVEIPTITLLGSLDDSQGTTDLSLTAVSSKPIFAIIYNGI</sequence>
<organism evidence="1 2">
    <name type="scientific">Ralstonia solanacearum</name>
    <name type="common">Pseudomonas solanacearum</name>
    <dbReference type="NCBI Taxonomy" id="305"/>
    <lineage>
        <taxon>Bacteria</taxon>
        <taxon>Pseudomonadati</taxon>
        <taxon>Pseudomonadota</taxon>
        <taxon>Betaproteobacteria</taxon>
        <taxon>Burkholderiales</taxon>
        <taxon>Burkholderiaceae</taxon>
        <taxon>Ralstonia</taxon>
        <taxon>Ralstonia solanacearum species complex</taxon>
    </lineage>
</organism>
<name>A0AAW5ZT78_RALSL</name>
<dbReference type="EMBL" id="JAIVFG010000039">
    <property type="protein sequence ID" value="MDB0572997.1"/>
    <property type="molecule type" value="Genomic_DNA"/>
</dbReference>
<dbReference type="AlphaFoldDB" id="A0AAW5ZT78"/>
<evidence type="ECO:0000313" key="1">
    <source>
        <dbReference type="EMBL" id="MDB0572997.1"/>
    </source>
</evidence>
<proteinExistence type="predicted"/>
<reference evidence="1" key="1">
    <citation type="submission" date="2021-09" db="EMBL/GenBank/DDBJ databases">
        <title>Genomic analysis of Ralstonia spp.</title>
        <authorList>
            <person name="Aburjaile F."/>
            <person name="Ariute J.C."/>
            <person name="Pais A.K.L."/>
            <person name="Albuquerque G.M.R."/>
            <person name="Silva A.M.F."/>
            <person name="Brenig B."/>
            <person name="Azevedo V."/>
            <person name="Matiuzzi M."/>
            <person name="Ramos R."/>
            <person name="Goes-Neto A."/>
            <person name="Soares S."/>
            <person name="Iseppon A.M.B."/>
            <person name="Souza E."/>
            <person name="Gama M."/>
        </authorList>
    </citation>
    <scope>NUCLEOTIDE SEQUENCE</scope>
    <source>
        <strain evidence="1">CCRMRs91</strain>
    </source>
</reference>
<protein>
    <submittedName>
        <fullName evidence="1">Uncharacterized protein</fullName>
    </submittedName>
</protein>
<evidence type="ECO:0000313" key="2">
    <source>
        <dbReference type="Proteomes" id="UP001144050"/>
    </source>
</evidence>
<dbReference type="RefSeq" id="WP_271657073.1">
    <property type="nucleotide sequence ID" value="NZ_JAIVFG010000039.1"/>
</dbReference>
<gene>
    <name evidence="1" type="ORF">LBW59_19745</name>
</gene>
<accession>A0AAW5ZT78</accession>
<comment type="caution">
    <text evidence="1">The sequence shown here is derived from an EMBL/GenBank/DDBJ whole genome shotgun (WGS) entry which is preliminary data.</text>
</comment>